<dbReference type="PANTHER" id="PTHR11575">
    <property type="entry name" value="5'-NUCLEOTIDASE-RELATED"/>
    <property type="match status" value="1"/>
</dbReference>
<dbReference type="EMBL" id="CP012524">
    <property type="protein sequence ID" value="ALC41076.1"/>
    <property type="molecule type" value="Genomic_DNA"/>
</dbReference>
<dbReference type="SUPFAM" id="SSF55816">
    <property type="entry name" value="5'-nucleotidase (syn. UDP-sugar hydrolase), C-terminal domain"/>
    <property type="match status" value="1"/>
</dbReference>
<evidence type="ECO:0000256" key="3">
    <source>
        <dbReference type="ARBA" id="ARBA00012643"/>
    </source>
</evidence>
<dbReference type="InterPro" id="IPR006179">
    <property type="entry name" value="5_nucleotidase/apyrase"/>
</dbReference>
<keyword evidence="5 8" id="KW-0732">Signal</keyword>
<dbReference type="InterPro" id="IPR006146">
    <property type="entry name" value="5'-Nucleotdase_CS"/>
</dbReference>
<dbReference type="GO" id="GO:0046872">
    <property type="term" value="F:metal ion binding"/>
    <property type="evidence" value="ECO:0007669"/>
    <property type="project" value="UniProtKB-KW"/>
</dbReference>
<dbReference type="FunFam" id="3.60.21.10:FF:000020">
    <property type="entry name" value="NT5E isoform 4"/>
    <property type="match status" value="1"/>
</dbReference>
<comment type="similarity">
    <text evidence="2 8">Belongs to the 5'-nucleotidase family.</text>
</comment>
<dbReference type="Pfam" id="PF02872">
    <property type="entry name" value="5_nucleotid_C"/>
    <property type="match status" value="1"/>
</dbReference>
<reference evidence="11 12" key="1">
    <citation type="submission" date="2015-08" db="EMBL/GenBank/DDBJ databases">
        <title>Ancestral chromatin configuration constrains chromatin evolution on differentiating sex chromosomes in Drosophila.</title>
        <authorList>
            <person name="Zhou Q."/>
            <person name="Bachtrog D."/>
        </authorList>
    </citation>
    <scope>NUCLEOTIDE SEQUENCE [LARGE SCALE GENOMIC DNA]</scope>
    <source>
        <tissue evidence="11">Whole larvae</tissue>
    </source>
</reference>
<dbReference type="InterPro" id="IPR036907">
    <property type="entry name" value="5'-Nucleotdase_C_sf"/>
</dbReference>
<comment type="catalytic activity">
    <reaction evidence="1">
        <text>a ribonucleoside 5'-phosphate + H2O = a ribonucleoside + phosphate</text>
        <dbReference type="Rhea" id="RHEA:12484"/>
        <dbReference type="ChEBI" id="CHEBI:15377"/>
        <dbReference type="ChEBI" id="CHEBI:18254"/>
        <dbReference type="ChEBI" id="CHEBI:43474"/>
        <dbReference type="ChEBI" id="CHEBI:58043"/>
        <dbReference type="EC" id="3.1.3.5"/>
    </reaction>
</comment>
<dbReference type="GO" id="GO:0008253">
    <property type="term" value="F:5'-nucleotidase activity"/>
    <property type="evidence" value="ECO:0007669"/>
    <property type="project" value="UniProtKB-EC"/>
</dbReference>
<dbReference type="Gene3D" id="3.60.21.10">
    <property type="match status" value="1"/>
</dbReference>
<dbReference type="Gene3D" id="3.90.780.10">
    <property type="entry name" value="5'-Nucleotidase, C-terminal domain"/>
    <property type="match status" value="1"/>
</dbReference>
<dbReference type="PANTHER" id="PTHR11575:SF24">
    <property type="entry name" value="5'-NUCLEOTIDASE"/>
    <property type="match status" value="1"/>
</dbReference>
<keyword evidence="6 8" id="KW-0547">Nucleotide-binding</keyword>
<dbReference type="OMA" id="QINFPII"/>
<feature type="non-terminal residue" evidence="11">
    <location>
        <position position="596"/>
    </location>
</feature>
<dbReference type="STRING" id="30019.A0A0M4EDK4"/>
<keyword evidence="7 8" id="KW-0378">Hydrolase</keyword>
<protein>
    <recommendedName>
        <fullName evidence="3">5'-nucleotidase</fullName>
        <ecNumber evidence="3">3.1.3.5</ecNumber>
    </recommendedName>
</protein>
<dbReference type="SUPFAM" id="SSF56300">
    <property type="entry name" value="Metallo-dependent phosphatases"/>
    <property type="match status" value="1"/>
</dbReference>
<dbReference type="OrthoDB" id="7722975at2759"/>
<dbReference type="AlphaFoldDB" id="A0A0M4EDK4"/>
<feature type="chain" id="PRO_5005732056" description="5'-nucleotidase" evidence="8">
    <location>
        <begin position="19"/>
        <end position="596"/>
    </location>
</feature>
<dbReference type="EC" id="3.1.3.5" evidence="3"/>
<dbReference type="PRINTS" id="PR01607">
    <property type="entry name" value="APYRASEFAMLY"/>
</dbReference>
<proteinExistence type="inferred from homology"/>
<dbReference type="GO" id="GO:0005886">
    <property type="term" value="C:plasma membrane"/>
    <property type="evidence" value="ECO:0007669"/>
    <property type="project" value="TreeGrafter"/>
</dbReference>
<evidence type="ECO:0000256" key="5">
    <source>
        <dbReference type="ARBA" id="ARBA00022729"/>
    </source>
</evidence>
<evidence type="ECO:0000256" key="6">
    <source>
        <dbReference type="ARBA" id="ARBA00022741"/>
    </source>
</evidence>
<evidence type="ECO:0000259" key="9">
    <source>
        <dbReference type="Pfam" id="PF00149"/>
    </source>
</evidence>
<dbReference type="Pfam" id="PF00149">
    <property type="entry name" value="Metallophos"/>
    <property type="match status" value="1"/>
</dbReference>
<feature type="non-terminal residue" evidence="11">
    <location>
        <position position="1"/>
    </location>
</feature>
<organism evidence="11 12">
    <name type="scientific">Drosophila busckii</name>
    <name type="common">Fruit fly</name>
    <dbReference type="NCBI Taxonomy" id="30019"/>
    <lineage>
        <taxon>Eukaryota</taxon>
        <taxon>Metazoa</taxon>
        <taxon>Ecdysozoa</taxon>
        <taxon>Arthropoda</taxon>
        <taxon>Hexapoda</taxon>
        <taxon>Insecta</taxon>
        <taxon>Pterygota</taxon>
        <taxon>Neoptera</taxon>
        <taxon>Endopterygota</taxon>
        <taxon>Diptera</taxon>
        <taxon>Brachycera</taxon>
        <taxon>Muscomorpha</taxon>
        <taxon>Ephydroidea</taxon>
        <taxon>Drosophilidae</taxon>
        <taxon>Drosophila</taxon>
    </lineage>
</organism>
<evidence type="ECO:0000256" key="2">
    <source>
        <dbReference type="ARBA" id="ARBA00006654"/>
    </source>
</evidence>
<feature type="domain" description="5'-Nucleotidase C-terminal" evidence="10">
    <location>
        <begin position="355"/>
        <end position="526"/>
    </location>
</feature>
<dbReference type="SMR" id="A0A0M4EDK4"/>
<dbReference type="InterPro" id="IPR029052">
    <property type="entry name" value="Metallo-depent_PP-like"/>
</dbReference>
<dbReference type="FunFam" id="3.90.780.10:FF:000001">
    <property type="entry name" value="NT5E isoform 3"/>
    <property type="match status" value="1"/>
</dbReference>
<evidence type="ECO:0000256" key="8">
    <source>
        <dbReference type="RuleBase" id="RU362119"/>
    </source>
</evidence>
<evidence type="ECO:0000313" key="11">
    <source>
        <dbReference type="EMBL" id="ALC41076.1"/>
    </source>
</evidence>
<sequence>AYQLIILACALLLGQTLANPIDAPHAADAVATELIVLHNNDMHARFEQTNARSGQCTADDAKADKCYGGFARVAHEVRKYREEAKKGGTPVFYLNAGDTYTGTAWFAVFKDKIASAFLNKLQPDAISLGNHEFDKNVEGLIPFLNDVQFPVLACNLDLSKEPELAATKLTNSTVLETNGVKIGVIGYLTPETKNLTSVNDVMYNEEIVSINEEAARLKAQGIKIIIALGHSGYQKDQQIALHCPEVDIVIGGHSHTYLDSNKPIADKDDTNAEANRGPFPTVVEQPSGKKVPVVQAYAYTKYLGKLHLQFDAEGNLLHFDGEPILLNATIPQDPEILQLLEYYRPNITSLEQQIVGYTKTFLEGGTCRLQECNLGNLIADSMVHTRVLEDESGKFWTDAPIALLQGGGIRSSIEKNVNGSITGSDVLTVLPFENALYITRISGKTLMAALERSAAIRNADSNGGFLQFSGINVVYDYDMEEGHHVVSAMVRCAECAVPIYSPLNETSYYKVVVSEFLLNGGDGYVMKEKDEPFTLLLKKNDQFAFAQYLEARHYVYPALEGRIVIRGPTENKDDGAASIIASVSLIMFSTLATRFF</sequence>
<dbReference type="Proteomes" id="UP000494163">
    <property type="component" value="Chromosome 2R"/>
</dbReference>
<keyword evidence="4" id="KW-0479">Metal-binding</keyword>
<evidence type="ECO:0000256" key="4">
    <source>
        <dbReference type="ARBA" id="ARBA00022723"/>
    </source>
</evidence>
<accession>A0A0M4EDK4</accession>
<dbReference type="InterPro" id="IPR008334">
    <property type="entry name" value="5'-Nucleotdase_C"/>
</dbReference>
<dbReference type="CDD" id="cd07409">
    <property type="entry name" value="MPP_CD73_N"/>
    <property type="match status" value="1"/>
</dbReference>
<feature type="domain" description="Calcineurin-like phosphoesterase" evidence="9">
    <location>
        <begin position="36"/>
        <end position="257"/>
    </location>
</feature>
<dbReference type="PROSITE" id="PS00786">
    <property type="entry name" value="5_NUCLEOTIDASE_2"/>
    <property type="match status" value="1"/>
</dbReference>
<dbReference type="GO" id="GO:0000166">
    <property type="term" value="F:nucleotide binding"/>
    <property type="evidence" value="ECO:0007669"/>
    <property type="project" value="UniProtKB-KW"/>
</dbReference>
<dbReference type="GO" id="GO:0006196">
    <property type="term" value="P:AMP catabolic process"/>
    <property type="evidence" value="ECO:0007669"/>
    <property type="project" value="TreeGrafter"/>
</dbReference>
<name>A0A0M4EDK4_DROBS</name>
<evidence type="ECO:0000259" key="10">
    <source>
        <dbReference type="Pfam" id="PF02872"/>
    </source>
</evidence>
<evidence type="ECO:0000256" key="1">
    <source>
        <dbReference type="ARBA" id="ARBA00000815"/>
    </source>
</evidence>
<evidence type="ECO:0000256" key="7">
    <source>
        <dbReference type="ARBA" id="ARBA00022801"/>
    </source>
</evidence>
<dbReference type="InterPro" id="IPR004843">
    <property type="entry name" value="Calcineurin-like_PHP"/>
</dbReference>
<feature type="signal peptide" evidence="8">
    <location>
        <begin position="1"/>
        <end position="18"/>
    </location>
</feature>
<evidence type="ECO:0000313" key="12">
    <source>
        <dbReference type="Proteomes" id="UP000494163"/>
    </source>
</evidence>
<gene>
    <name evidence="11" type="ORF">Dbus_chr2Rg655</name>
</gene>
<keyword evidence="12" id="KW-1185">Reference proteome</keyword>